<feature type="transmembrane region" description="Helical" evidence="1">
    <location>
        <begin position="85"/>
        <end position="106"/>
    </location>
</feature>
<keyword evidence="1" id="KW-0812">Transmembrane</keyword>
<gene>
    <name evidence="2" type="ORF">A3E45_00425</name>
</gene>
<protein>
    <submittedName>
        <fullName evidence="2">Uncharacterized protein</fullName>
    </submittedName>
</protein>
<dbReference type="EMBL" id="MFDH01000018">
    <property type="protein sequence ID" value="OGE35747.1"/>
    <property type="molecule type" value="Genomic_DNA"/>
</dbReference>
<reference evidence="2 3" key="1">
    <citation type="journal article" date="2016" name="Nat. Commun.">
        <title>Thousands of microbial genomes shed light on interconnected biogeochemical processes in an aquifer system.</title>
        <authorList>
            <person name="Anantharaman K."/>
            <person name="Brown C.T."/>
            <person name="Hug L.A."/>
            <person name="Sharon I."/>
            <person name="Castelle C.J."/>
            <person name="Probst A.J."/>
            <person name="Thomas B.C."/>
            <person name="Singh A."/>
            <person name="Wilkins M.J."/>
            <person name="Karaoz U."/>
            <person name="Brodie E.L."/>
            <person name="Williams K.H."/>
            <person name="Hubbard S.S."/>
            <person name="Banfield J.F."/>
        </authorList>
    </citation>
    <scope>NUCLEOTIDE SEQUENCE [LARGE SCALE GENOMIC DNA]</scope>
</reference>
<accession>A0A1F5K4A8</accession>
<dbReference type="AlphaFoldDB" id="A0A1F5K4A8"/>
<dbReference type="Proteomes" id="UP000176405">
    <property type="component" value="Unassembled WGS sequence"/>
</dbReference>
<proteinExistence type="predicted"/>
<name>A0A1F5K4A8_9BACT</name>
<evidence type="ECO:0000313" key="2">
    <source>
        <dbReference type="EMBL" id="OGE35747.1"/>
    </source>
</evidence>
<keyword evidence="1" id="KW-0472">Membrane</keyword>
<dbReference type="STRING" id="1797780.A3E45_00425"/>
<evidence type="ECO:0000313" key="3">
    <source>
        <dbReference type="Proteomes" id="UP000176405"/>
    </source>
</evidence>
<keyword evidence="1" id="KW-1133">Transmembrane helix</keyword>
<feature type="transmembrane region" description="Helical" evidence="1">
    <location>
        <begin position="61"/>
        <end position="79"/>
    </location>
</feature>
<organism evidence="2 3">
    <name type="scientific">Candidatus Daviesbacteria bacterium RIFCSPHIGHO2_12_FULL_43_11</name>
    <dbReference type="NCBI Taxonomy" id="1797780"/>
    <lineage>
        <taxon>Bacteria</taxon>
        <taxon>Candidatus Daviesiibacteriota</taxon>
    </lineage>
</organism>
<evidence type="ECO:0000256" key="1">
    <source>
        <dbReference type="SAM" id="Phobius"/>
    </source>
</evidence>
<sequence>MGHLKEVSRKLSIWVVNKFKESNVEFVLWASIYQVAVVVFVATILLFLVEFQKTRDSNMGLFRVLTLASMVAAASKMIMGDWFSWLGATYWIIASAIFLAGLYYCLPAREYPSRRR</sequence>
<comment type="caution">
    <text evidence="2">The sequence shown here is derived from an EMBL/GenBank/DDBJ whole genome shotgun (WGS) entry which is preliminary data.</text>
</comment>
<feature type="transmembrane region" description="Helical" evidence="1">
    <location>
        <begin position="26"/>
        <end position="49"/>
    </location>
</feature>